<feature type="transmembrane region" description="Helical" evidence="4">
    <location>
        <begin position="352"/>
        <end position="377"/>
    </location>
</feature>
<dbReference type="GO" id="GO:0022857">
    <property type="term" value="F:transmembrane transporter activity"/>
    <property type="evidence" value="ECO:0007669"/>
    <property type="project" value="InterPro"/>
</dbReference>
<feature type="transmembrane region" description="Helical" evidence="4">
    <location>
        <begin position="422"/>
        <end position="444"/>
    </location>
</feature>
<dbReference type="InterPro" id="IPR011701">
    <property type="entry name" value="MFS"/>
</dbReference>
<dbReference type="GO" id="GO:0016020">
    <property type="term" value="C:membrane"/>
    <property type="evidence" value="ECO:0007669"/>
    <property type="project" value="UniProtKB-SubCell"/>
</dbReference>
<feature type="transmembrane region" description="Helical" evidence="4">
    <location>
        <begin position="60"/>
        <end position="81"/>
    </location>
</feature>
<accession>A0A9W9K4Y5</accession>
<dbReference type="EMBL" id="JAPQKH010000006">
    <property type="protein sequence ID" value="KAJ5092761.1"/>
    <property type="molecule type" value="Genomic_DNA"/>
</dbReference>
<dbReference type="Pfam" id="PF07690">
    <property type="entry name" value="MFS_1"/>
    <property type="match status" value="1"/>
</dbReference>
<keyword evidence="6" id="KW-1185">Reference proteome</keyword>
<dbReference type="InterPro" id="IPR036259">
    <property type="entry name" value="MFS_trans_sf"/>
</dbReference>
<keyword evidence="4" id="KW-1133">Transmembrane helix</keyword>
<dbReference type="InterPro" id="IPR050327">
    <property type="entry name" value="Proton-linked_MCT"/>
</dbReference>
<feature type="transmembrane region" description="Helical" evidence="4">
    <location>
        <begin position="101"/>
        <end position="123"/>
    </location>
</feature>
<feature type="non-terminal residue" evidence="5">
    <location>
        <position position="1"/>
    </location>
</feature>
<evidence type="ECO:0000313" key="5">
    <source>
        <dbReference type="EMBL" id="KAJ5092761.1"/>
    </source>
</evidence>
<organism evidence="5 6">
    <name type="scientific">Penicillium angulare</name>
    <dbReference type="NCBI Taxonomy" id="116970"/>
    <lineage>
        <taxon>Eukaryota</taxon>
        <taxon>Fungi</taxon>
        <taxon>Dikarya</taxon>
        <taxon>Ascomycota</taxon>
        <taxon>Pezizomycotina</taxon>
        <taxon>Eurotiomycetes</taxon>
        <taxon>Eurotiomycetidae</taxon>
        <taxon>Eurotiales</taxon>
        <taxon>Aspergillaceae</taxon>
        <taxon>Penicillium</taxon>
    </lineage>
</organism>
<keyword evidence="4" id="KW-0472">Membrane</keyword>
<dbReference type="OrthoDB" id="6509908at2759"/>
<feature type="compositionally biased region" description="Polar residues" evidence="3">
    <location>
        <begin position="28"/>
        <end position="45"/>
    </location>
</feature>
<name>A0A9W9K4Y5_9EURO</name>
<feature type="transmembrane region" description="Helical" evidence="4">
    <location>
        <begin position="260"/>
        <end position="285"/>
    </location>
</feature>
<evidence type="ECO:0008006" key="7">
    <source>
        <dbReference type="Google" id="ProtNLM"/>
    </source>
</evidence>
<comment type="caution">
    <text evidence="5">The sequence shown here is derived from an EMBL/GenBank/DDBJ whole genome shotgun (WGS) entry which is preliminary data.</text>
</comment>
<proteinExistence type="inferred from homology"/>
<keyword evidence="4" id="KW-0812">Transmembrane</keyword>
<evidence type="ECO:0000256" key="1">
    <source>
        <dbReference type="ARBA" id="ARBA00004141"/>
    </source>
</evidence>
<feature type="transmembrane region" description="Helical" evidence="4">
    <location>
        <begin position="130"/>
        <end position="146"/>
    </location>
</feature>
<gene>
    <name evidence="5" type="ORF">N7456_008622</name>
</gene>
<feature type="transmembrane region" description="Helical" evidence="4">
    <location>
        <begin position="186"/>
        <end position="207"/>
    </location>
</feature>
<reference evidence="5" key="2">
    <citation type="journal article" date="2023" name="IMA Fungus">
        <title>Comparative genomic study of the Penicillium genus elucidates a diverse pangenome and 15 lateral gene transfer events.</title>
        <authorList>
            <person name="Petersen C."/>
            <person name="Sorensen T."/>
            <person name="Nielsen M.R."/>
            <person name="Sondergaard T.E."/>
            <person name="Sorensen J.L."/>
            <person name="Fitzpatrick D.A."/>
            <person name="Frisvad J.C."/>
            <person name="Nielsen K.L."/>
        </authorList>
    </citation>
    <scope>NUCLEOTIDE SEQUENCE</scope>
    <source>
        <strain evidence="5">IBT 30069</strain>
    </source>
</reference>
<dbReference type="Gene3D" id="1.20.1250.20">
    <property type="entry name" value="MFS general substrate transporter like domains"/>
    <property type="match status" value="2"/>
</dbReference>
<feature type="transmembrane region" description="Helical" evidence="4">
    <location>
        <begin position="389"/>
        <end position="410"/>
    </location>
</feature>
<feature type="transmembrane region" description="Helical" evidence="4">
    <location>
        <begin position="328"/>
        <end position="346"/>
    </location>
</feature>
<dbReference type="PANTHER" id="PTHR11360:SF234">
    <property type="entry name" value="MFS-TYPE TRANSPORTER DBAD-RELATED"/>
    <property type="match status" value="1"/>
</dbReference>
<evidence type="ECO:0000256" key="2">
    <source>
        <dbReference type="ARBA" id="ARBA00006727"/>
    </source>
</evidence>
<comment type="subcellular location">
    <subcellularLocation>
        <location evidence="1">Membrane</location>
        <topology evidence="1">Multi-pass membrane protein</topology>
    </subcellularLocation>
</comment>
<feature type="transmembrane region" description="Helical" evidence="4">
    <location>
        <begin position="152"/>
        <end position="174"/>
    </location>
</feature>
<feature type="transmembrane region" description="Helical" evidence="4">
    <location>
        <begin position="219"/>
        <end position="239"/>
    </location>
</feature>
<evidence type="ECO:0000313" key="6">
    <source>
        <dbReference type="Proteomes" id="UP001149165"/>
    </source>
</evidence>
<dbReference type="Proteomes" id="UP001149165">
    <property type="component" value="Unassembled WGS sequence"/>
</dbReference>
<feature type="region of interest" description="Disordered" evidence="3">
    <location>
        <begin position="24"/>
        <end position="55"/>
    </location>
</feature>
<comment type="similarity">
    <text evidence="2">Belongs to the major facilitator superfamily. Monocarboxylate porter (TC 2.A.1.13) family.</text>
</comment>
<evidence type="ECO:0000256" key="4">
    <source>
        <dbReference type="SAM" id="Phobius"/>
    </source>
</evidence>
<reference evidence="5" key="1">
    <citation type="submission" date="2022-11" db="EMBL/GenBank/DDBJ databases">
        <authorList>
            <person name="Petersen C."/>
        </authorList>
    </citation>
    <scope>NUCLEOTIDE SEQUENCE</scope>
    <source>
        <strain evidence="5">IBT 30069</strain>
    </source>
</reference>
<dbReference type="PANTHER" id="PTHR11360">
    <property type="entry name" value="MONOCARBOXYLATE TRANSPORTER"/>
    <property type="match status" value="1"/>
</dbReference>
<sequence length="452" mass="48886">MSIGIDSQPSLVHSSDIDFAVKADPDTENATVSNDVSSKQNQDRSQPGRIEPPPDGGWKAWLQVLGSWMLIFNTWGIVVTFGDYQSFYESGELFTQTSSNISWIGSIQAFLVFATGAVAGPIFDRGHLKPLLVIGTFCLVFGHMMLSLCKEYWQALLAQGFMVGIGAGCLFVPSLAVMQPYFSRHLGLAIGIAATGSSLGGVIYPVIFINLIDRLGFGWTVRIIGFVSLGTLLVPITISKMRVKPAGVRKMFDPSAFRDGPYLLCIFACFLGYTGCYTAFYYISLYGESKKWMDSHMSLYLVAILNASSILGRTVPNWVSDWTGPTNVVIPGSFLTGVVLLCNLAVESEAGIICTAVFTGFFSGIFIATPPLLFVALTKDKSKIGTRMGMAFALLGLGVLTGGPGSGGVLQRDPGRMDWTGTWTYGGVFTLSSGVCFVILRLWLVGFKIKEK</sequence>
<dbReference type="SUPFAM" id="SSF103473">
    <property type="entry name" value="MFS general substrate transporter"/>
    <property type="match status" value="1"/>
</dbReference>
<dbReference type="AlphaFoldDB" id="A0A9W9K4Y5"/>
<evidence type="ECO:0000256" key="3">
    <source>
        <dbReference type="SAM" id="MobiDB-lite"/>
    </source>
</evidence>
<protein>
    <recommendedName>
        <fullName evidence="7">Major facilitator superfamily (MFS) profile domain-containing protein</fullName>
    </recommendedName>
</protein>